<dbReference type="OrthoDB" id="341846at2157"/>
<keyword evidence="3" id="KW-1185">Reference proteome</keyword>
<dbReference type="AlphaFoldDB" id="A0A1I6G2L7"/>
<dbReference type="RefSeq" id="WP_175501347.1">
    <property type="nucleotide sequence ID" value="NZ_FOYS01000001.1"/>
</dbReference>
<evidence type="ECO:0000313" key="2">
    <source>
        <dbReference type="EMBL" id="SFR36455.1"/>
    </source>
</evidence>
<keyword evidence="1" id="KW-0812">Transmembrane</keyword>
<accession>A0A1I6G2L7</accession>
<name>A0A1I6G2L7_9EURY</name>
<feature type="transmembrane region" description="Helical" evidence="1">
    <location>
        <begin position="99"/>
        <end position="130"/>
    </location>
</feature>
<feature type="transmembrane region" description="Helical" evidence="1">
    <location>
        <begin position="29"/>
        <end position="56"/>
    </location>
</feature>
<dbReference type="Proteomes" id="UP000243250">
    <property type="component" value="Unassembled WGS sequence"/>
</dbReference>
<keyword evidence="1" id="KW-1133">Transmembrane helix</keyword>
<evidence type="ECO:0008006" key="4">
    <source>
        <dbReference type="Google" id="ProtNLM"/>
    </source>
</evidence>
<keyword evidence="1" id="KW-0472">Membrane</keyword>
<proteinExistence type="predicted"/>
<reference evidence="3" key="1">
    <citation type="submission" date="2016-10" db="EMBL/GenBank/DDBJ databases">
        <authorList>
            <person name="Varghese N."/>
            <person name="Submissions S."/>
        </authorList>
    </citation>
    <scope>NUCLEOTIDE SEQUENCE [LARGE SCALE GENOMIC DNA]</scope>
    <source>
        <strain evidence="3">CGMCC 1.8711</strain>
    </source>
</reference>
<dbReference type="InterPro" id="IPR040493">
    <property type="entry name" value="DUF5518"/>
</dbReference>
<evidence type="ECO:0000313" key="3">
    <source>
        <dbReference type="Proteomes" id="UP000243250"/>
    </source>
</evidence>
<gene>
    <name evidence="2" type="ORF">SAMN04488124_0772</name>
</gene>
<dbReference type="EMBL" id="FOYS01000001">
    <property type="protein sequence ID" value="SFR36455.1"/>
    <property type="molecule type" value="Genomic_DNA"/>
</dbReference>
<feature type="transmembrane region" description="Helical" evidence="1">
    <location>
        <begin position="68"/>
        <end position="93"/>
    </location>
</feature>
<sequence>MSSDIGTGDPSVSATEDGSERAPNTLFNALIGAAVAVVLGFVPFSPLLGGGVAGYLEGGDTRSGARIGAVSGVLAAIPFTLLAGVALALFVIVPEGGAVGLLVGVVAVVLVITFYSVALSTLGGVLGAYIEREV</sequence>
<evidence type="ECO:0000256" key="1">
    <source>
        <dbReference type="SAM" id="Phobius"/>
    </source>
</evidence>
<organism evidence="2 3">
    <name type="scientific">Halogeometricum limi</name>
    <dbReference type="NCBI Taxonomy" id="555875"/>
    <lineage>
        <taxon>Archaea</taxon>
        <taxon>Methanobacteriati</taxon>
        <taxon>Methanobacteriota</taxon>
        <taxon>Stenosarchaea group</taxon>
        <taxon>Halobacteria</taxon>
        <taxon>Halobacteriales</taxon>
        <taxon>Haloferacaceae</taxon>
        <taxon>Halogeometricum</taxon>
    </lineage>
</organism>
<dbReference type="Pfam" id="PF17647">
    <property type="entry name" value="DUF5518"/>
    <property type="match status" value="1"/>
</dbReference>
<protein>
    <recommendedName>
        <fullName evidence="4">DUF5518 domain-containing protein</fullName>
    </recommendedName>
</protein>